<dbReference type="InterPro" id="IPR001478">
    <property type="entry name" value="PDZ"/>
</dbReference>
<comment type="subunit">
    <text evidence="11">Homotetramer.</text>
</comment>
<keyword evidence="4 11" id="KW-0202">Cytokine</keyword>
<dbReference type="PANTHER" id="PTHR48484">
    <property type="entry name" value="PRO-INTERLEUKIN-16"/>
    <property type="match status" value="1"/>
</dbReference>
<dbReference type="GO" id="GO:0030595">
    <property type="term" value="P:leukocyte chemotaxis"/>
    <property type="evidence" value="ECO:0007669"/>
    <property type="project" value="TreeGrafter"/>
</dbReference>
<dbReference type="FunFam" id="2.30.42.10:FF:000122">
    <property type="entry name" value="Pro-interleukin-16"/>
    <property type="match status" value="1"/>
</dbReference>
<reference evidence="14 15" key="1">
    <citation type="submission" date="2019-04" db="EMBL/GenBank/DDBJ databases">
        <title>Chromosome genome assembly for Takifugu flavidus.</title>
        <authorList>
            <person name="Xiao S."/>
        </authorList>
    </citation>
    <scope>NUCLEOTIDE SEQUENCE [LARGE SCALE GENOMIC DNA]</scope>
    <source>
        <strain evidence="14">HTHZ2018</strain>
        <tissue evidence="14">Muscle</tissue>
    </source>
</reference>
<feature type="region of interest" description="Disordered" evidence="12">
    <location>
        <begin position="1132"/>
        <end position="1152"/>
    </location>
</feature>
<feature type="region of interest" description="Disordered" evidence="12">
    <location>
        <begin position="46"/>
        <end position="72"/>
    </location>
</feature>
<evidence type="ECO:0000313" key="14">
    <source>
        <dbReference type="EMBL" id="TWW67049.1"/>
    </source>
</evidence>
<gene>
    <name evidence="11" type="primary">IL16</name>
    <name evidence="14" type="ORF">D4764_02G0000900</name>
</gene>
<evidence type="ECO:0000256" key="2">
    <source>
        <dbReference type="ARBA" id="ARBA00022490"/>
    </source>
</evidence>
<dbReference type="InterPro" id="IPR036034">
    <property type="entry name" value="PDZ_sf"/>
</dbReference>
<evidence type="ECO:0000256" key="6">
    <source>
        <dbReference type="ARBA" id="ARBA00022737"/>
    </source>
</evidence>
<feature type="compositionally biased region" description="Low complexity" evidence="12">
    <location>
        <begin position="931"/>
        <end position="942"/>
    </location>
</feature>
<dbReference type="PROSITE" id="PS50106">
    <property type="entry name" value="PDZ"/>
    <property type="match status" value="4"/>
</dbReference>
<dbReference type="EMBL" id="RHFK02000012">
    <property type="protein sequence ID" value="TWW67049.1"/>
    <property type="molecule type" value="Genomic_DNA"/>
</dbReference>
<keyword evidence="6" id="KW-0677">Repeat</keyword>
<feature type="compositionally biased region" description="Basic and acidic residues" evidence="12">
    <location>
        <begin position="176"/>
        <end position="199"/>
    </location>
</feature>
<dbReference type="InterPro" id="IPR020450">
    <property type="entry name" value="IL-16"/>
</dbReference>
<dbReference type="GO" id="GO:0005737">
    <property type="term" value="C:cytoplasm"/>
    <property type="evidence" value="ECO:0007669"/>
    <property type="project" value="UniProtKB-SubCell"/>
</dbReference>
<dbReference type="PRINTS" id="PR01931">
    <property type="entry name" value="INTRLEUKIN16"/>
</dbReference>
<feature type="compositionally biased region" description="Basic and acidic residues" evidence="12">
    <location>
        <begin position="736"/>
        <end position="746"/>
    </location>
</feature>
<dbReference type="GO" id="GO:0005634">
    <property type="term" value="C:nucleus"/>
    <property type="evidence" value="ECO:0007669"/>
    <property type="project" value="UniProtKB-SubCell"/>
</dbReference>
<dbReference type="GO" id="GO:0005125">
    <property type="term" value="F:cytokine activity"/>
    <property type="evidence" value="ECO:0007669"/>
    <property type="project" value="UniProtKB-KW"/>
</dbReference>
<sequence>MDQGQRSLIFCRSTTNEECSEEGPAGSVSHDFRTWIPGWKTDVTSGRGACVGEAESSSWRRRQPPPAGNASSLVHRTTCEREKRSFRRSFSIKDSSIWRMCVATGPREEGGAPEVAEPSLQLEDRHLSDHQEGATGKPQRGSSFLSAEQQGPFDGHSLNGGTSLAPGGMRSTHARAHSEDHSPAEEGVHSHLLTTHEHPPSLISPREPSITPDHSEVTDNNNHLKFAIPEVNEETCWDTKNTEQTSSGQTAGNRNHSTSTSVHPYWVGDLDSIILRNPDLYENNGFYGNKKSLSQQLPVQRSLSSAHLVNSCSNVQAFIIGTVVLMKGHGKGLGFSIVGGRDSMYGPMGIYVKTIFPGGAAAADGRLQHGDEILEVNGESLHGLTHDEALHKFKQVRKGLLTLVVRTSLRFGTLCGPTQLCRSRSLSSTTDMARDNTDLGHYNYLNNNPSGPPTNRDRVIMEMILQKGSERLSREVSPGRVSCSSAAYSINSPITGITEAGVGLGIGLCCVPSGEGCPRIYIHTFSPGSVAHMDGRLRYGDEIMEINDTVVYNMALNDVYSVLSQCTPGPVHVIISRHPNPKVSEEQLNDAIAQAVENSKLKKDKSQWGANGLHKFYPHSRHRCETCVDRSFSQLTNHRVQKAMRRSCSEGTNSHHHHNRCITTHNLQHYSHTPSARVHSLDVAKSETWPDNRLSAPVYPAEEYNIPYTCSSLTAACRQKVEITFRNSTFTCNGRSEPHQTSRTDVDMDIEDGYNGDSSGSSRESPVRHRPLEEASRGGGQRAERLKEDSSENNASAHPDSACVDLLKGGSPSVVCSQPKRGALRRQACFDQHQDPWVRHSDTSPEELPKVQPCLPENICRNPATMTERATLPSLNATVETPEPDVPPGEKKGPPVAPKPPWFRQSLRKILDERDQRKSVKPAEQRPHMGFNRSFGGRSSSSAANLSIKQKIYSFETFSSPAGTEKVDNRKPLPLSSPCPPVETETTSHSGSVENGKDEGPEDIQADPSPTVSATDPSSSEEQPQQEQPVSNQEPRDREIADLVSGSNDPLSARDQDDRNPSPVEGRTASPPPTSLRVSEAEATIPQVDVDMDEELTVTRPQKDLDGENLEKILTFSIQVSQALMHSLATEPHLGSLPTPQDPCVDSSPDSAPASFSVSLAVLRERTITRGELECEDTSGPTSASIQAAIAAIPSQTRQMMIQEVQTLDDDALKQLEDIHVVVLHKDEGTGLGFSIAGGSDLENKAPTVHKVFSSGLAAQEGTIQKGDEVLSINGQRLRGLTHAEATAALRQSRNLTPAVVVVGKKAEPEGAREGGRVEESGSAEGLQGAAITVQLDKGAAGVGFTLEGGRGSIHGDRPLVINRIFRDDDALQLGDVLLQVEDVRVQDMTRFEAWGLVKSLAEGPFTVVIRRKPGGAE</sequence>
<evidence type="ECO:0000256" key="3">
    <source>
        <dbReference type="ARBA" id="ARBA00022500"/>
    </source>
</evidence>
<evidence type="ECO:0000256" key="10">
    <source>
        <dbReference type="ARBA" id="ARBA00024706"/>
    </source>
</evidence>
<dbReference type="CDD" id="cd06759">
    <property type="entry name" value="PDZ3_PDZD2-PDZ1_hPro-IL-16-like"/>
    <property type="match status" value="1"/>
</dbReference>
<keyword evidence="3 11" id="KW-0145">Chemotaxis</keyword>
<feature type="domain" description="PDZ" evidence="13">
    <location>
        <begin position="322"/>
        <end position="408"/>
    </location>
</feature>
<evidence type="ECO:0000256" key="9">
    <source>
        <dbReference type="ARBA" id="ARBA00023242"/>
    </source>
</evidence>
<evidence type="ECO:0000256" key="5">
    <source>
        <dbReference type="ARBA" id="ARBA00022525"/>
    </source>
</evidence>
<feature type="region of interest" description="Disordered" evidence="12">
    <location>
        <begin position="730"/>
        <end position="804"/>
    </location>
</feature>
<feature type="compositionally biased region" description="Low complexity" evidence="12">
    <location>
        <begin position="1017"/>
        <end position="1033"/>
    </location>
</feature>
<comment type="subcellular location">
    <subcellularLocation>
        <location evidence="11">Cytoplasm</location>
    </subcellularLocation>
    <subcellularLocation>
        <location evidence="1 11">Nucleus</location>
    </subcellularLocation>
    <subcellularLocation>
        <location evidence="11">Secreted</location>
    </subcellularLocation>
</comment>
<keyword evidence="8" id="KW-0804">Transcription</keyword>
<dbReference type="GO" id="GO:0050930">
    <property type="term" value="P:induction of positive chemotaxis"/>
    <property type="evidence" value="ECO:0007669"/>
    <property type="project" value="InterPro"/>
</dbReference>
<evidence type="ECO:0000256" key="12">
    <source>
        <dbReference type="SAM" id="MobiDB-lite"/>
    </source>
</evidence>
<dbReference type="Proteomes" id="UP000324091">
    <property type="component" value="Chromosome 2"/>
</dbReference>
<dbReference type="CDD" id="cd06760">
    <property type="entry name" value="PDZ4_PDZD2-PDZ2_hPro-IL-16-like"/>
    <property type="match status" value="1"/>
</dbReference>
<feature type="region of interest" description="Disordered" evidence="12">
    <location>
        <begin position="876"/>
        <end position="942"/>
    </location>
</feature>
<keyword evidence="2 11" id="KW-0963">Cytoplasm</keyword>
<dbReference type="Gene3D" id="2.30.42.10">
    <property type="match status" value="4"/>
</dbReference>
<dbReference type="FunFam" id="2.30.42.10:FF:000127">
    <property type="entry name" value="Pro-interleukin-16"/>
    <property type="match status" value="1"/>
</dbReference>
<dbReference type="GO" id="GO:0005615">
    <property type="term" value="C:extracellular space"/>
    <property type="evidence" value="ECO:0007669"/>
    <property type="project" value="UniProtKB-KW"/>
</dbReference>
<dbReference type="GO" id="GO:0042609">
    <property type="term" value="F:CD4 receptor binding"/>
    <property type="evidence" value="ECO:0007669"/>
    <property type="project" value="TreeGrafter"/>
</dbReference>
<dbReference type="SUPFAM" id="SSF50156">
    <property type="entry name" value="PDZ domain-like"/>
    <property type="match status" value="4"/>
</dbReference>
<evidence type="ECO:0000256" key="8">
    <source>
        <dbReference type="ARBA" id="ARBA00023163"/>
    </source>
</evidence>
<dbReference type="InterPro" id="IPR055287">
    <property type="entry name" value="IL-16-like"/>
</dbReference>
<keyword evidence="15" id="KW-1185">Reference proteome</keyword>
<keyword evidence="7" id="KW-0805">Transcription regulation</keyword>
<feature type="domain" description="PDZ" evidence="13">
    <location>
        <begin position="1221"/>
        <end position="1305"/>
    </location>
</feature>
<feature type="compositionally biased region" description="Polar residues" evidence="12">
    <location>
        <begin position="140"/>
        <end position="149"/>
    </location>
</feature>
<organism evidence="14 15">
    <name type="scientific">Takifugu flavidus</name>
    <name type="common">sansaifugu</name>
    <dbReference type="NCBI Taxonomy" id="433684"/>
    <lineage>
        <taxon>Eukaryota</taxon>
        <taxon>Metazoa</taxon>
        <taxon>Chordata</taxon>
        <taxon>Craniata</taxon>
        <taxon>Vertebrata</taxon>
        <taxon>Euteleostomi</taxon>
        <taxon>Actinopterygii</taxon>
        <taxon>Neopterygii</taxon>
        <taxon>Teleostei</taxon>
        <taxon>Neoteleostei</taxon>
        <taxon>Acanthomorphata</taxon>
        <taxon>Eupercaria</taxon>
        <taxon>Tetraodontiformes</taxon>
        <taxon>Tetradontoidea</taxon>
        <taxon>Tetraodontidae</taxon>
        <taxon>Takifugu</taxon>
    </lineage>
</organism>
<feature type="domain" description="PDZ" evidence="13">
    <location>
        <begin position="1333"/>
        <end position="1413"/>
    </location>
</feature>
<protein>
    <recommendedName>
        <fullName evidence="11">Pro-interleukin-16</fullName>
    </recommendedName>
    <component>
        <recommendedName>
            <fullName evidence="11">Interleukin-16</fullName>
            <shortName evidence="11">IL-16</shortName>
        </recommendedName>
        <alternativeName>
            <fullName evidence="11">Lymphocyte chemoattractant factor</fullName>
            <shortName evidence="11">LCF</shortName>
        </alternativeName>
    </component>
</protein>
<feature type="region of interest" description="Disordered" evidence="12">
    <location>
        <begin position="129"/>
        <end position="220"/>
    </location>
</feature>
<evidence type="ECO:0000256" key="1">
    <source>
        <dbReference type="ARBA" id="ARBA00004123"/>
    </source>
</evidence>
<comment type="function">
    <text evidence="10 11">Interleukin-16 stimulates a migratory response in CD4+ lymphocytes, monocytes, and eosinophils. Primes CD4+ T-cells for IL-2 and IL-15 responsiveness. Also induces T-lymphocyte expression of interleukin 2 receptor. Ligand for CD4.</text>
</comment>
<evidence type="ECO:0000256" key="4">
    <source>
        <dbReference type="ARBA" id="ARBA00022514"/>
    </source>
</evidence>
<feature type="region of interest" description="Disordered" evidence="12">
    <location>
        <begin position="239"/>
        <end position="260"/>
    </location>
</feature>
<feature type="compositionally biased region" description="Polar residues" evidence="12">
    <location>
        <begin position="984"/>
        <end position="993"/>
    </location>
</feature>
<feature type="region of interest" description="Disordered" evidence="12">
    <location>
        <begin position="959"/>
        <end position="1081"/>
    </location>
</feature>
<keyword evidence="9 11" id="KW-0539">Nucleus</keyword>
<feature type="domain" description="PDZ" evidence="13">
    <location>
        <begin position="499"/>
        <end position="563"/>
    </location>
</feature>
<dbReference type="PANTHER" id="PTHR48484:SF2">
    <property type="entry name" value="PRO-INTERLEUKIN-16"/>
    <property type="match status" value="1"/>
</dbReference>
<dbReference type="CDD" id="cd06762">
    <property type="entry name" value="PDZ6_PDZD2-PDZ3_hPro-IL-16-like"/>
    <property type="match status" value="1"/>
</dbReference>
<keyword evidence="5 11" id="KW-0964">Secreted</keyword>
<dbReference type="Pfam" id="PF00595">
    <property type="entry name" value="PDZ"/>
    <property type="match status" value="3"/>
</dbReference>
<evidence type="ECO:0000256" key="11">
    <source>
        <dbReference type="RuleBase" id="RU363135"/>
    </source>
</evidence>
<evidence type="ECO:0000313" key="15">
    <source>
        <dbReference type="Proteomes" id="UP000324091"/>
    </source>
</evidence>
<accession>A0A5C6NK86</accession>
<proteinExistence type="predicted"/>
<dbReference type="SMART" id="SM00228">
    <property type="entry name" value="PDZ"/>
    <property type="match status" value="4"/>
</dbReference>
<feature type="compositionally biased region" description="Basic and acidic residues" evidence="12">
    <location>
        <begin position="765"/>
        <end position="790"/>
    </location>
</feature>
<comment type="caution">
    <text evidence="14">The sequence shown here is derived from an EMBL/GenBank/DDBJ whole genome shotgun (WGS) entry which is preliminary data.</text>
</comment>
<name>A0A5C6NK86_9TELE</name>
<evidence type="ECO:0000259" key="13">
    <source>
        <dbReference type="PROSITE" id="PS50106"/>
    </source>
</evidence>
<evidence type="ECO:0000256" key="7">
    <source>
        <dbReference type="ARBA" id="ARBA00023015"/>
    </source>
</evidence>
<feature type="compositionally biased region" description="Basic and acidic residues" evidence="12">
    <location>
        <begin position="909"/>
        <end position="927"/>
    </location>
</feature>